<gene>
    <name evidence="2" type="ORF">LARV_01482</name>
</gene>
<keyword evidence="1" id="KW-0812">Transmembrane</keyword>
<dbReference type="Proteomes" id="UP000055060">
    <property type="component" value="Unassembled WGS sequence"/>
</dbReference>
<dbReference type="STRING" id="360412.LARV_01482"/>
<dbReference type="AlphaFoldDB" id="A0A0S7B8A4"/>
<feature type="transmembrane region" description="Helical" evidence="1">
    <location>
        <begin position="44"/>
        <end position="66"/>
    </location>
</feature>
<dbReference type="OrthoDB" id="9958822at2"/>
<keyword evidence="1" id="KW-1133">Transmembrane helix</keyword>
<evidence type="ECO:0000313" key="3">
    <source>
        <dbReference type="Proteomes" id="UP000055060"/>
    </source>
</evidence>
<proteinExistence type="predicted"/>
<organism evidence="2">
    <name type="scientific">Longilinea arvoryzae</name>
    <dbReference type="NCBI Taxonomy" id="360412"/>
    <lineage>
        <taxon>Bacteria</taxon>
        <taxon>Bacillati</taxon>
        <taxon>Chloroflexota</taxon>
        <taxon>Anaerolineae</taxon>
        <taxon>Anaerolineales</taxon>
        <taxon>Anaerolineaceae</taxon>
        <taxon>Longilinea</taxon>
    </lineage>
</organism>
<keyword evidence="1" id="KW-0472">Membrane</keyword>
<reference evidence="2" key="1">
    <citation type="submission" date="2015-07" db="EMBL/GenBank/DDBJ databases">
        <title>Draft Genome Sequences of Anaerolinea thermolimosa IMO-1, Bellilinea caldifistulae GOMI-1, Leptolinea tardivitalis YMTK-2, Levilinea saccharolytica KIBI-1,Longilinea arvoryzae KOME-1, Previously Described as Members of the Anaerolineaceae (Chloroflexi).</title>
        <authorList>
            <person name="Sekiguchi Y."/>
            <person name="Ohashi A."/>
            <person name="Matsuura N."/>
            <person name="Tourlousse M.D."/>
        </authorList>
    </citation>
    <scope>NUCLEOTIDE SEQUENCE [LARGE SCALE GENOMIC DNA]</scope>
    <source>
        <strain evidence="2">KOME-1</strain>
    </source>
</reference>
<accession>A0A0S7B8A4</accession>
<dbReference type="EMBL" id="DF967972">
    <property type="protein sequence ID" value="GAP13727.1"/>
    <property type="molecule type" value="Genomic_DNA"/>
</dbReference>
<evidence type="ECO:0000313" key="2">
    <source>
        <dbReference type="EMBL" id="GAP13727.1"/>
    </source>
</evidence>
<evidence type="ECO:0000256" key="1">
    <source>
        <dbReference type="SAM" id="Phobius"/>
    </source>
</evidence>
<dbReference type="RefSeq" id="WP_075073047.1">
    <property type="nucleotide sequence ID" value="NZ_DF967972.1"/>
</dbReference>
<protein>
    <recommendedName>
        <fullName evidence="4">DUF4367 domain-containing protein</fullName>
    </recommendedName>
</protein>
<evidence type="ECO:0008006" key="4">
    <source>
        <dbReference type="Google" id="ProtNLM"/>
    </source>
</evidence>
<name>A0A0S7B8A4_9CHLR</name>
<sequence length="250" mass="27453">MNEPNEKWIAATLEGYTPRPSQRFYHRMAAAPWNRKEPARTSVLVRRIAIGAAVVLAFGLALGFSIPTVRASFIRFLNLGFSPSETVPNPAVLPTSLVDSQKVDEISRRAGWTVKSPTWLPQGYTFHDALYDSTNQVVLLTFLATRQLPGGDPSMTETKALTLVEAMRNDIIPLMVAPSAAVEDITLNGKAAAYAVGAWENDASTGQATWNNAYPLQNVYWQIDAVFLSLNTDDAQVSKEDLIRMAESLP</sequence>
<keyword evidence="3" id="KW-1185">Reference proteome</keyword>